<protein>
    <submittedName>
        <fullName evidence="1">Uncharacterized protein</fullName>
    </submittedName>
</protein>
<name>A0A0E9WCL7_ANGAN</name>
<sequence>MWNTGSPYGVCAREIPVTAPIPQAAGAHYFDLCSAIAGGLKPMRFKDCADVHTCPK</sequence>
<accession>A0A0E9WCL7</accession>
<evidence type="ECO:0000313" key="1">
    <source>
        <dbReference type="EMBL" id="JAH88097.1"/>
    </source>
</evidence>
<reference evidence="1" key="2">
    <citation type="journal article" date="2015" name="Fish Shellfish Immunol.">
        <title>Early steps in the European eel (Anguilla anguilla)-Vibrio vulnificus interaction in the gills: Role of the RtxA13 toxin.</title>
        <authorList>
            <person name="Callol A."/>
            <person name="Pajuelo D."/>
            <person name="Ebbesson L."/>
            <person name="Teles M."/>
            <person name="MacKenzie S."/>
            <person name="Amaro C."/>
        </authorList>
    </citation>
    <scope>NUCLEOTIDE SEQUENCE</scope>
</reference>
<organism evidence="1">
    <name type="scientific">Anguilla anguilla</name>
    <name type="common">European freshwater eel</name>
    <name type="synonym">Muraena anguilla</name>
    <dbReference type="NCBI Taxonomy" id="7936"/>
    <lineage>
        <taxon>Eukaryota</taxon>
        <taxon>Metazoa</taxon>
        <taxon>Chordata</taxon>
        <taxon>Craniata</taxon>
        <taxon>Vertebrata</taxon>
        <taxon>Euteleostomi</taxon>
        <taxon>Actinopterygii</taxon>
        <taxon>Neopterygii</taxon>
        <taxon>Teleostei</taxon>
        <taxon>Anguilliformes</taxon>
        <taxon>Anguillidae</taxon>
        <taxon>Anguilla</taxon>
    </lineage>
</organism>
<reference evidence="1" key="1">
    <citation type="submission" date="2014-11" db="EMBL/GenBank/DDBJ databases">
        <authorList>
            <person name="Amaro Gonzalez C."/>
        </authorList>
    </citation>
    <scope>NUCLEOTIDE SEQUENCE</scope>
</reference>
<dbReference type="AlphaFoldDB" id="A0A0E9WCL7"/>
<proteinExistence type="predicted"/>
<dbReference type="EMBL" id="GBXM01020480">
    <property type="protein sequence ID" value="JAH88097.1"/>
    <property type="molecule type" value="Transcribed_RNA"/>
</dbReference>